<evidence type="ECO:0000313" key="2">
    <source>
        <dbReference type="EMBL" id="PSK91064.1"/>
    </source>
</evidence>
<dbReference type="OrthoDB" id="9791657at2"/>
<name>A0A2P8D1G4_9BACT</name>
<dbReference type="Pfam" id="PF20600">
    <property type="entry name" value="ExoX-like_C"/>
    <property type="match status" value="1"/>
</dbReference>
<dbReference type="Proteomes" id="UP000240572">
    <property type="component" value="Unassembled WGS sequence"/>
</dbReference>
<dbReference type="SMART" id="SM00479">
    <property type="entry name" value="EXOIII"/>
    <property type="match status" value="1"/>
</dbReference>
<keyword evidence="3" id="KW-1185">Reference proteome</keyword>
<dbReference type="CDD" id="cd06127">
    <property type="entry name" value="DEDDh"/>
    <property type="match status" value="1"/>
</dbReference>
<dbReference type="InterPro" id="IPR036397">
    <property type="entry name" value="RNaseH_sf"/>
</dbReference>
<dbReference type="Gene3D" id="3.30.420.10">
    <property type="entry name" value="Ribonuclease H-like superfamily/Ribonuclease H"/>
    <property type="match status" value="1"/>
</dbReference>
<dbReference type="InterPro" id="IPR013520">
    <property type="entry name" value="Ribonucl_H"/>
</dbReference>
<dbReference type="EMBL" id="PYGD01000006">
    <property type="protein sequence ID" value="PSK91064.1"/>
    <property type="molecule type" value="Genomic_DNA"/>
</dbReference>
<comment type="caution">
    <text evidence="2">The sequence shown here is derived from an EMBL/GenBank/DDBJ whole genome shotgun (WGS) entry which is preliminary data.</text>
</comment>
<protein>
    <submittedName>
        <fullName evidence="2">DNA polymerase-3 subunit epsilon</fullName>
    </submittedName>
</protein>
<dbReference type="InterPro" id="IPR046768">
    <property type="entry name" value="ExoX-like_C"/>
</dbReference>
<feature type="domain" description="Exonuclease" evidence="1">
    <location>
        <begin position="9"/>
        <end position="175"/>
    </location>
</feature>
<dbReference type="Pfam" id="PF00929">
    <property type="entry name" value="RNase_T"/>
    <property type="match status" value="1"/>
</dbReference>
<reference evidence="2 3" key="1">
    <citation type="submission" date="2018-03" db="EMBL/GenBank/DDBJ databases">
        <title>Genomic Encyclopedia of Type Strains, Phase III (KMG-III): the genomes of soil and plant-associated and newly described type strains.</title>
        <authorList>
            <person name="Whitman W."/>
        </authorList>
    </citation>
    <scope>NUCLEOTIDE SEQUENCE [LARGE SCALE GENOMIC DNA]</scope>
    <source>
        <strain evidence="2 3">CGMCC 1.12700</strain>
    </source>
</reference>
<dbReference type="GO" id="GO:0008408">
    <property type="term" value="F:3'-5' exonuclease activity"/>
    <property type="evidence" value="ECO:0007669"/>
    <property type="project" value="TreeGrafter"/>
</dbReference>
<dbReference type="RefSeq" id="WP_106523675.1">
    <property type="nucleotide sequence ID" value="NZ_PYGD01000006.1"/>
</dbReference>
<evidence type="ECO:0000259" key="1">
    <source>
        <dbReference type="SMART" id="SM00479"/>
    </source>
</evidence>
<gene>
    <name evidence="2" type="ORF">B0I18_10674</name>
</gene>
<dbReference type="PANTHER" id="PTHR30231">
    <property type="entry name" value="DNA POLYMERASE III SUBUNIT EPSILON"/>
    <property type="match status" value="1"/>
</dbReference>
<dbReference type="InterPro" id="IPR012337">
    <property type="entry name" value="RNaseH-like_sf"/>
</dbReference>
<evidence type="ECO:0000313" key="3">
    <source>
        <dbReference type="Proteomes" id="UP000240572"/>
    </source>
</evidence>
<sequence length="258" mass="29511">MAQLQLQRPIAFFDLETTGIDSAKDRIVEIAVVKLMTDGQRISWVRKINPEMPIPAESSAIHGIYDDDVKDAPAFKHVAHELKQFLQNCDLGGYNSNKFDIPVLAEEFLRAGIPVDFKERKFVDVQQIFFKKEARTLSAAYAFYCNKEMENAHSAEADVLATVSVLEAQLDKYGDLVNDVPALHEYTGGDEFVDYARRMILKNGVPVFNFGKYKGIAVEEVFRKEPQYYDWMMNADFALHTKQMISEILNKMLLRKNK</sequence>
<organism evidence="2 3">
    <name type="scientific">Taibaiella chishuiensis</name>
    <dbReference type="NCBI Taxonomy" id="1434707"/>
    <lineage>
        <taxon>Bacteria</taxon>
        <taxon>Pseudomonadati</taxon>
        <taxon>Bacteroidota</taxon>
        <taxon>Chitinophagia</taxon>
        <taxon>Chitinophagales</taxon>
        <taxon>Chitinophagaceae</taxon>
        <taxon>Taibaiella</taxon>
    </lineage>
</organism>
<dbReference type="GO" id="GO:0003676">
    <property type="term" value="F:nucleic acid binding"/>
    <property type="evidence" value="ECO:0007669"/>
    <property type="project" value="InterPro"/>
</dbReference>
<dbReference type="GO" id="GO:0005829">
    <property type="term" value="C:cytosol"/>
    <property type="evidence" value="ECO:0007669"/>
    <property type="project" value="TreeGrafter"/>
</dbReference>
<dbReference type="AlphaFoldDB" id="A0A2P8D1G4"/>
<proteinExistence type="predicted"/>
<accession>A0A2P8D1G4</accession>
<dbReference type="PANTHER" id="PTHR30231:SF41">
    <property type="entry name" value="DNA POLYMERASE III SUBUNIT EPSILON"/>
    <property type="match status" value="1"/>
</dbReference>
<dbReference type="GO" id="GO:0045004">
    <property type="term" value="P:DNA replication proofreading"/>
    <property type="evidence" value="ECO:0007669"/>
    <property type="project" value="TreeGrafter"/>
</dbReference>
<dbReference type="SUPFAM" id="SSF53098">
    <property type="entry name" value="Ribonuclease H-like"/>
    <property type="match status" value="1"/>
</dbReference>